<dbReference type="GeneID" id="78366054"/>
<protein>
    <submittedName>
        <fullName evidence="2">DUF308 domain-containing protein</fullName>
    </submittedName>
</protein>
<gene>
    <name evidence="2" type="ORF">P7H43_11090</name>
</gene>
<evidence type="ECO:0000313" key="2">
    <source>
        <dbReference type="EMBL" id="MDT2811021.1"/>
    </source>
</evidence>
<feature type="transmembrane region" description="Helical" evidence="1">
    <location>
        <begin position="63"/>
        <end position="83"/>
    </location>
</feature>
<reference evidence="2" key="1">
    <citation type="submission" date="2023-03" db="EMBL/GenBank/DDBJ databases">
        <authorList>
            <person name="Shen W."/>
            <person name="Cai J."/>
        </authorList>
    </citation>
    <scope>NUCLEOTIDE SEQUENCE</scope>
    <source>
        <strain evidence="2">B226-2</strain>
    </source>
</reference>
<accession>A0AAW8U012</accession>
<sequence length="169" mass="18732">MEWLEKIRSKFILSGLLLIAIGVLVVWKPGMVFNGIVYLVAAYFAFMGLLNLYTVLREKPRDASAYASGVLLLLVALGVIVLAKTIVSIIPFFLGLMVLLAGIRQLRQELALNKVNQGRLSWLIFGLLLCIAGVVLMFNPFRSVLLLFQFFGGILIVYGISQLINSKDL</sequence>
<keyword evidence="1" id="KW-1133">Transmembrane helix</keyword>
<feature type="transmembrane region" description="Helical" evidence="1">
    <location>
        <begin position="89"/>
        <end position="107"/>
    </location>
</feature>
<dbReference type="InterPro" id="IPR005325">
    <property type="entry name" value="DUF308_memb"/>
</dbReference>
<feature type="transmembrane region" description="Helical" evidence="1">
    <location>
        <begin position="36"/>
        <end position="56"/>
    </location>
</feature>
<dbReference type="EMBL" id="JARQBJ010000005">
    <property type="protein sequence ID" value="MDT2811021.1"/>
    <property type="molecule type" value="Genomic_DNA"/>
</dbReference>
<feature type="transmembrane region" description="Helical" evidence="1">
    <location>
        <begin position="144"/>
        <end position="164"/>
    </location>
</feature>
<evidence type="ECO:0000313" key="3">
    <source>
        <dbReference type="Proteomes" id="UP001256711"/>
    </source>
</evidence>
<name>A0AAW8U012_9ENTE</name>
<dbReference type="RefSeq" id="WP_010753660.1">
    <property type="nucleotide sequence ID" value="NZ_JAQESC010000004.1"/>
</dbReference>
<organism evidence="2 3">
    <name type="scientific">Enterococcus asini</name>
    <dbReference type="NCBI Taxonomy" id="57732"/>
    <lineage>
        <taxon>Bacteria</taxon>
        <taxon>Bacillati</taxon>
        <taxon>Bacillota</taxon>
        <taxon>Bacilli</taxon>
        <taxon>Lactobacillales</taxon>
        <taxon>Enterococcaceae</taxon>
        <taxon>Enterococcus</taxon>
    </lineage>
</organism>
<feature type="transmembrane region" description="Helical" evidence="1">
    <location>
        <begin position="12"/>
        <end position="30"/>
    </location>
</feature>
<dbReference type="Pfam" id="PF03729">
    <property type="entry name" value="DUF308"/>
    <property type="match status" value="2"/>
</dbReference>
<dbReference type="PANTHER" id="PTHR34989">
    <property type="entry name" value="PROTEIN HDED"/>
    <property type="match status" value="1"/>
</dbReference>
<dbReference type="AlphaFoldDB" id="A0AAW8U012"/>
<dbReference type="Proteomes" id="UP001256711">
    <property type="component" value="Unassembled WGS sequence"/>
</dbReference>
<proteinExistence type="predicted"/>
<evidence type="ECO:0000256" key="1">
    <source>
        <dbReference type="SAM" id="Phobius"/>
    </source>
</evidence>
<dbReference type="PANTHER" id="PTHR34989:SF1">
    <property type="entry name" value="PROTEIN HDED"/>
    <property type="match status" value="1"/>
</dbReference>
<comment type="caution">
    <text evidence="2">The sequence shown here is derived from an EMBL/GenBank/DDBJ whole genome shotgun (WGS) entry which is preliminary data.</text>
</comment>
<keyword evidence="1" id="KW-0812">Transmembrane</keyword>
<keyword evidence="1" id="KW-0472">Membrane</keyword>
<dbReference type="InterPro" id="IPR052712">
    <property type="entry name" value="Acid_resist_chaperone_HdeD"/>
</dbReference>
<dbReference type="GO" id="GO:0005886">
    <property type="term" value="C:plasma membrane"/>
    <property type="evidence" value="ECO:0007669"/>
    <property type="project" value="TreeGrafter"/>
</dbReference>
<feature type="transmembrane region" description="Helical" evidence="1">
    <location>
        <begin position="119"/>
        <end position="138"/>
    </location>
</feature>